<name>A0ABW7N6V3_9BACT</name>
<comment type="caution">
    <text evidence="2">The sequence shown here is derived from an EMBL/GenBank/DDBJ whole genome shotgun (WGS) entry which is preliminary data.</text>
</comment>
<evidence type="ECO:0000313" key="2">
    <source>
        <dbReference type="EMBL" id="MFH6983306.1"/>
    </source>
</evidence>
<accession>A0ABW7N6V3</accession>
<dbReference type="InterPro" id="IPR029063">
    <property type="entry name" value="SAM-dependent_MTases_sf"/>
</dbReference>
<dbReference type="GO" id="GO:0032259">
    <property type="term" value="P:methylation"/>
    <property type="evidence" value="ECO:0007669"/>
    <property type="project" value="UniProtKB-KW"/>
</dbReference>
<dbReference type="GO" id="GO:0008168">
    <property type="term" value="F:methyltransferase activity"/>
    <property type="evidence" value="ECO:0007669"/>
    <property type="project" value="UniProtKB-KW"/>
</dbReference>
<dbReference type="EMBL" id="JBIPKE010000014">
    <property type="protein sequence ID" value="MFH6983306.1"/>
    <property type="molecule type" value="Genomic_DNA"/>
</dbReference>
<dbReference type="InterPro" id="IPR025714">
    <property type="entry name" value="Methyltranfer_dom"/>
</dbReference>
<keyword evidence="2" id="KW-0489">Methyltransferase</keyword>
<sequence>MTLKHRSEEMEIMDDLSISGEVIGQTLRELDIINRRLGGNQISLTAFAKILKNHRIQTVADLGCGGADILMAMARIAKQKNQDIQFTGVDANQHIVEYAKDHTTEWENISIIQENILSEAFRRQHFDIIHCCLFLHHFTESQLISIFKSLKDQARVAIIVNDLHRHFLAFHSIRLLTRFFSKSYMVRNDAAISVARGFKKSELAAILEQAGITNYQLSWRWAFRWQLVIHK</sequence>
<dbReference type="SUPFAM" id="SSF53335">
    <property type="entry name" value="S-adenosyl-L-methionine-dependent methyltransferases"/>
    <property type="match status" value="1"/>
</dbReference>
<dbReference type="Gene3D" id="3.40.50.150">
    <property type="entry name" value="Vaccinia Virus protein VP39"/>
    <property type="match status" value="1"/>
</dbReference>
<evidence type="ECO:0000313" key="3">
    <source>
        <dbReference type="Proteomes" id="UP001610063"/>
    </source>
</evidence>
<dbReference type="Pfam" id="PF13847">
    <property type="entry name" value="Methyltransf_31"/>
    <property type="match status" value="1"/>
</dbReference>
<evidence type="ECO:0000259" key="1">
    <source>
        <dbReference type="Pfam" id="PF13847"/>
    </source>
</evidence>
<organism evidence="2 3">
    <name type="scientific">Marinoscillum luteum</name>
    <dbReference type="NCBI Taxonomy" id="861051"/>
    <lineage>
        <taxon>Bacteria</taxon>
        <taxon>Pseudomonadati</taxon>
        <taxon>Bacteroidota</taxon>
        <taxon>Cytophagia</taxon>
        <taxon>Cytophagales</taxon>
        <taxon>Reichenbachiellaceae</taxon>
        <taxon>Marinoscillum</taxon>
    </lineage>
</organism>
<dbReference type="Proteomes" id="UP001610063">
    <property type="component" value="Unassembled WGS sequence"/>
</dbReference>
<keyword evidence="3" id="KW-1185">Reference proteome</keyword>
<proteinExistence type="predicted"/>
<protein>
    <submittedName>
        <fullName evidence="2">Methyltransferase domain-containing protein</fullName>
    </submittedName>
</protein>
<dbReference type="PANTHER" id="PTHR43861">
    <property type="entry name" value="TRANS-ACONITATE 2-METHYLTRANSFERASE-RELATED"/>
    <property type="match status" value="1"/>
</dbReference>
<reference evidence="2 3" key="1">
    <citation type="journal article" date="2013" name="Int. J. Syst. Evol. Microbiol.">
        <title>Marinoscillum luteum sp. nov., isolated from marine sediment.</title>
        <authorList>
            <person name="Cha I.T."/>
            <person name="Park S.J."/>
            <person name="Kim S.J."/>
            <person name="Kim J.G."/>
            <person name="Jung M.Y."/>
            <person name="Shin K.S."/>
            <person name="Kwon K.K."/>
            <person name="Yang S.H."/>
            <person name="Seo Y.S."/>
            <person name="Rhee S.K."/>
        </authorList>
    </citation>
    <scope>NUCLEOTIDE SEQUENCE [LARGE SCALE GENOMIC DNA]</scope>
    <source>
        <strain evidence="2 3">KCTC 23939</strain>
    </source>
</reference>
<gene>
    <name evidence="2" type="ORF">ACHKAR_07650</name>
</gene>
<dbReference type="PANTHER" id="PTHR43861:SF1">
    <property type="entry name" value="TRANS-ACONITATE 2-METHYLTRANSFERASE"/>
    <property type="match status" value="1"/>
</dbReference>
<keyword evidence="2" id="KW-0808">Transferase</keyword>
<dbReference type="RefSeq" id="WP_395416883.1">
    <property type="nucleotide sequence ID" value="NZ_JBIPKE010000014.1"/>
</dbReference>
<feature type="domain" description="Methyltransferase" evidence="1">
    <location>
        <begin position="58"/>
        <end position="163"/>
    </location>
</feature>
<dbReference type="CDD" id="cd02440">
    <property type="entry name" value="AdoMet_MTases"/>
    <property type="match status" value="1"/>
</dbReference>